<comment type="similarity">
    <text evidence="1">Belongs to the protein prenyltransferase subunit alpha family.</text>
</comment>
<evidence type="ECO:0000313" key="6">
    <source>
        <dbReference type="RefSeq" id="XP_022329533.1"/>
    </source>
</evidence>
<evidence type="ECO:0000256" key="4">
    <source>
        <dbReference type="ARBA" id="ARBA00022737"/>
    </source>
</evidence>
<accession>A0A8B8DP82</accession>
<dbReference type="GeneID" id="111128279"/>
<keyword evidence="5" id="KW-1185">Reference proteome</keyword>
<dbReference type="PANTHER" id="PTHR11129:SF3">
    <property type="entry name" value="PROTEIN PRENYLTRANSFERASE ALPHA SUBUNIT REPEAT-CONTAINING PROTEIN 1"/>
    <property type="match status" value="1"/>
</dbReference>
<dbReference type="SUPFAM" id="SSF48439">
    <property type="entry name" value="Protein prenylyltransferase"/>
    <property type="match status" value="1"/>
</dbReference>
<evidence type="ECO:0000256" key="2">
    <source>
        <dbReference type="ARBA" id="ARBA00022602"/>
    </source>
</evidence>
<proteinExistence type="inferred from homology"/>
<keyword evidence="2" id="KW-0637">Prenyltransferase</keyword>
<dbReference type="InterPro" id="IPR002088">
    <property type="entry name" value="Prenyl_trans_a"/>
</dbReference>
<dbReference type="Proteomes" id="UP000694844">
    <property type="component" value="Chromosome 4"/>
</dbReference>
<dbReference type="GO" id="GO:0005737">
    <property type="term" value="C:cytoplasm"/>
    <property type="evidence" value="ECO:0007669"/>
    <property type="project" value="TreeGrafter"/>
</dbReference>
<dbReference type="AlphaFoldDB" id="A0A8B8DP82"/>
<keyword evidence="4" id="KW-0677">Repeat</keyword>
<keyword evidence="3" id="KW-0808">Transferase</keyword>
<organism evidence="5 6">
    <name type="scientific">Crassostrea virginica</name>
    <name type="common">Eastern oyster</name>
    <dbReference type="NCBI Taxonomy" id="6565"/>
    <lineage>
        <taxon>Eukaryota</taxon>
        <taxon>Metazoa</taxon>
        <taxon>Spiralia</taxon>
        <taxon>Lophotrochozoa</taxon>
        <taxon>Mollusca</taxon>
        <taxon>Bivalvia</taxon>
        <taxon>Autobranchia</taxon>
        <taxon>Pteriomorphia</taxon>
        <taxon>Ostreida</taxon>
        <taxon>Ostreoidea</taxon>
        <taxon>Ostreidae</taxon>
        <taxon>Crassostrea</taxon>
    </lineage>
</organism>
<dbReference type="Pfam" id="PF01239">
    <property type="entry name" value="PPTA"/>
    <property type="match status" value="3"/>
</dbReference>
<name>A0A8B8DP82_CRAVI</name>
<sequence length="400" mass="46748">MKVLYIHQYRKDWGDQQTQTQRNRLRDEYDFLPVLEPKNNKSPLVLQEHKLGLEAWSVKVLFQYAYHQLISWRKNTPPTKFLDPGELCSLTRAILLVNADCATAWNTRKELVDNGDLSVTEDLKFGALVLTKHPKSPETFSHRKWLLHRFVDNCLASSLGSNTSTGSNACDSFVNMEAIDLNMEASLNGPHFDNAPDLINQPNYHELMRKELNVCKRAADKHPCNYNAWSHRLWVLQQCFNCSLQVVCGELHSTEGWVKRHISDHSGFHYRQFLLKCLSQQAEKLSEQYLLNYRNLVQKELYLVTDLIKSYPGHEALWYHRRYVFQSMCESCDKVAKETVPPCDNSQENQQKKTKLENERQVLLTKEVDTVSNSDLTGREKYNQTLAQKYLDWIQKYCRR</sequence>
<dbReference type="GO" id="GO:0008318">
    <property type="term" value="F:protein prenyltransferase activity"/>
    <property type="evidence" value="ECO:0007669"/>
    <property type="project" value="InterPro"/>
</dbReference>
<evidence type="ECO:0000256" key="1">
    <source>
        <dbReference type="ARBA" id="ARBA00006734"/>
    </source>
</evidence>
<dbReference type="RefSeq" id="XP_022329533.1">
    <property type="nucleotide sequence ID" value="XM_022473825.1"/>
</dbReference>
<gene>
    <name evidence="6" type="primary">LOC111128279</name>
</gene>
<evidence type="ECO:0000313" key="5">
    <source>
        <dbReference type="Proteomes" id="UP000694844"/>
    </source>
</evidence>
<dbReference type="Gene3D" id="1.25.40.120">
    <property type="entry name" value="Protein prenylyltransferase"/>
    <property type="match status" value="2"/>
</dbReference>
<dbReference type="PROSITE" id="PS51147">
    <property type="entry name" value="PFTA"/>
    <property type="match status" value="2"/>
</dbReference>
<dbReference type="KEGG" id="cvn:111128279"/>
<reference evidence="6" key="1">
    <citation type="submission" date="2025-08" db="UniProtKB">
        <authorList>
            <consortium name="RefSeq"/>
        </authorList>
    </citation>
    <scope>IDENTIFICATION</scope>
    <source>
        <tissue evidence="6">Whole sample</tissue>
    </source>
</reference>
<dbReference type="PANTHER" id="PTHR11129">
    <property type="entry name" value="PROTEIN FARNESYLTRANSFERASE ALPHA SUBUNIT/RAB GERANYLGERANYL TRANSFERASE ALPHA SUBUNIT"/>
    <property type="match status" value="1"/>
</dbReference>
<dbReference type="OrthoDB" id="5358702at2759"/>
<protein>
    <submittedName>
        <fullName evidence="6">Protein prenyltransferase alpha subunit repeat-containing protein 1-like isoform X1</fullName>
    </submittedName>
</protein>
<evidence type="ECO:0000256" key="3">
    <source>
        <dbReference type="ARBA" id="ARBA00022679"/>
    </source>
</evidence>